<evidence type="ECO:0000313" key="2">
    <source>
        <dbReference type="EMBL" id="MEU8133270.1"/>
    </source>
</evidence>
<dbReference type="Proteomes" id="UP001551482">
    <property type="component" value="Unassembled WGS sequence"/>
</dbReference>
<reference evidence="2 3" key="1">
    <citation type="submission" date="2024-06" db="EMBL/GenBank/DDBJ databases">
        <title>The Natural Products Discovery Center: Release of the First 8490 Sequenced Strains for Exploring Actinobacteria Biosynthetic Diversity.</title>
        <authorList>
            <person name="Kalkreuter E."/>
            <person name="Kautsar S.A."/>
            <person name="Yang D."/>
            <person name="Bader C.D."/>
            <person name="Teijaro C.N."/>
            <person name="Fluegel L."/>
            <person name="Davis C.M."/>
            <person name="Simpson J.R."/>
            <person name="Lauterbach L."/>
            <person name="Steele A.D."/>
            <person name="Gui C."/>
            <person name="Meng S."/>
            <person name="Li G."/>
            <person name="Viehrig K."/>
            <person name="Ye F."/>
            <person name="Su P."/>
            <person name="Kiefer A.F."/>
            <person name="Nichols A."/>
            <person name="Cepeda A.J."/>
            <person name="Yan W."/>
            <person name="Fan B."/>
            <person name="Jiang Y."/>
            <person name="Adhikari A."/>
            <person name="Zheng C.-J."/>
            <person name="Schuster L."/>
            <person name="Cowan T.M."/>
            <person name="Smanski M.J."/>
            <person name="Chevrette M.G."/>
            <person name="De Carvalho L.P.S."/>
            <person name="Shen B."/>
        </authorList>
    </citation>
    <scope>NUCLEOTIDE SEQUENCE [LARGE SCALE GENOMIC DNA]</scope>
    <source>
        <strain evidence="2 3">NPDC048946</strain>
    </source>
</reference>
<gene>
    <name evidence="2" type="ORF">AB0C36_07145</name>
</gene>
<feature type="compositionally biased region" description="Basic and acidic residues" evidence="1">
    <location>
        <begin position="141"/>
        <end position="156"/>
    </location>
</feature>
<name>A0ABV3DBY7_9ACTN</name>
<organism evidence="2 3">
    <name type="scientific">Streptodolium elevatio</name>
    <dbReference type="NCBI Taxonomy" id="3157996"/>
    <lineage>
        <taxon>Bacteria</taxon>
        <taxon>Bacillati</taxon>
        <taxon>Actinomycetota</taxon>
        <taxon>Actinomycetes</taxon>
        <taxon>Kitasatosporales</taxon>
        <taxon>Streptomycetaceae</taxon>
        <taxon>Streptodolium</taxon>
    </lineage>
</organism>
<proteinExistence type="predicted"/>
<evidence type="ECO:0000256" key="1">
    <source>
        <dbReference type="SAM" id="MobiDB-lite"/>
    </source>
</evidence>
<feature type="region of interest" description="Disordered" evidence="1">
    <location>
        <begin position="141"/>
        <end position="166"/>
    </location>
</feature>
<protein>
    <submittedName>
        <fullName evidence="2">Uncharacterized protein</fullName>
    </submittedName>
</protein>
<dbReference type="EMBL" id="JBEZFP010000012">
    <property type="protein sequence ID" value="MEU8133270.1"/>
    <property type="molecule type" value="Genomic_DNA"/>
</dbReference>
<sequence length="166" mass="17993">MRLTPRAHEVQRLVDLLEDPTFTSAEQLAKAMFKEAAHIIQMRDLWVMTHTFSNGSKGLNMGPFGSIAEAEAFAKKVSLGGTGRLIPMTSSGVILANHTGKAGWPGYCYNPDCGHPPFDHSIVASSRGKCHEPTCDCEKFVKDDPHRKKKATDKTGGETGGLHGES</sequence>
<accession>A0ABV3DBY7</accession>
<dbReference type="RefSeq" id="WP_358350468.1">
    <property type="nucleotide sequence ID" value="NZ_JBEZFP010000012.1"/>
</dbReference>
<evidence type="ECO:0000313" key="3">
    <source>
        <dbReference type="Proteomes" id="UP001551482"/>
    </source>
</evidence>
<keyword evidence="3" id="KW-1185">Reference proteome</keyword>
<feature type="compositionally biased region" description="Gly residues" evidence="1">
    <location>
        <begin position="157"/>
        <end position="166"/>
    </location>
</feature>
<comment type="caution">
    <text evidence="2">The sequence shown here is derived from an EMBL/GenBank/DDBJ whole genome shotgun (WGS) entry which is preliminary data.</text>
</comment>